<evidence type="ECO:0000256" key="1">
    <source>
        <dbReference type="SAM" id="MobiDB-lite"/>
    </source>
</evidence>
<accession>A0A448WBF2</accession>
<organism evidence="2 3">
    <name type="scientific">Protopolystoma xenopodis</name>
    <dbReference type="NCBI Taxonomy" id="117903"/>
    <lineage>
        <taxon>Eukaryota</taxon>
        <taxon>Metazoa</taxon>
        <taxon>Spiralia</taxon>
        <taxon>Lophotrochozoa</taxon>
        <taxon>Platyhelminthes</taxon>
        <taxon>Monogenea</taxon>
        <taxon>Polyopisthocotylea</taxon>
        <taxon>Polystomatidea</taxon>
        <taxon>Polystomatidae</taxon>
        <taxon>Protopolystoma</taxon>
    </lineage>
</organism>
<dbReference type="OrthoDB" id="6273513at2759"/>
<evidence type="ECO:0000313" key="2">
    <source>
        <dbReference type="EMBL" id="VEL07651.1"/>
    </source>
</evidence>
<feature type="compositionally biased region" description="Basic and acidic residues" evidence="1">
    <location>
        <begin position="46"/>
        <end position="65"/>
    </location>
</feature>
<name>A0A448WBF2_9PLAT</name>
<reference evidence="2" key="1">
    <citation type="submission" date="2018-11" db="EMBL/GenBank/DDBJ databases">
        <authorList>
            <consortium name="Pathogen Informatics"/>
        </authorList>
    </citation>
    <scope>NUCLEOTIDE SEQUENCE</scope>
</reference>
<comment type="caution">
    <text evidence="2">The sequence shown here is derived from an EMBL/GenBank/DDBJ whole genome shotgun (WGS) entry which is preliminary data.</text>
</comment>
<feature type="region of interest" description="Disordered" evidence="1">
    <location>
        <begin position="44"/>
        <end position="87"/>
    </location>
</feature>
<proteinExistence type="predicted"/>
<protein>
    <submittedName>
        <fullName evidence="2">Uncharacterized protein</fullName>
    </submittedName>
</protein>
<dbReference type="EMBL" id="CAAALY010002196">
    <property type="protein sequence ID" value="VEL07651.1"/>
    <property type="molecule type" value="Genomic_DNA"/>
</dbReference>
<sequence>MTNQLIYSLDQDYGERQAKRARLAESCAEADAWLEDEEVENGFNFKEVESETTERKKTETNHTSDDDTVALVKTPNTSLESYEPREGQAEFKPIKPGYLIRANIFVEELDEEDFPQVETIDGDMEAKEGDQEILSIQMNSPESGMTALRHRNLCSPRLVLKIAWLDGSNRESANQILFYLINRLK</sequence>
<evidence type="ECO:0000313" key="3">
    <source>
        <dbReference type="Proteomes" id="UP000784294"/>
    </source>
</evidence>
<keyword evidence="3" id="KW-1185">Reference proteome</keyword>
<dbReference type="Proteomes" id="UP000784294">
    <property type="component" value="Unassembled WGS sequence"/>
</dbReference>
<dbReference type="AlphaFoldDB" id="A0A448WBF2"/>
<gene>
    <name evidence="2" type="ORF">PXEA_LOCUS1091</name>
</gene>